<name>A0A2T8F504_9ACTN</name>
<dbReference type="SUPFAM" id="SSF46785">
    <property type="entry name" value="Winged helix' DNA-binding domain"/>
    <property type="match status" value="1"/>
</dbReference>
<dbReference type="Gene3D" id="1.10.10.10">
    <property type="entry name" value="Winged helix-like DNA-binding domain superfamily/Winged helix DNA-binding domain"/>
    <property type="match status" value="1"/>
</dbReference>
<dbReference type="GO" id="GO:0003700">
    <property type="term" value="F:DNA-binding transcription factor activity"/>
    <property type="evidence" value="ECO:0007669"/>
    <property type="project" value="InterPro"/>
</dbReference>
<evidence type="ECO:0008006" key="9">
    <source>
        <dbReference type="Google" id="ProtNLM"/>
    </source>
</evidence>
<evidence type="ECO:0000259" key="5">
    <source>
        <dbReference type="SMART" id="SM00345"/>
    </source>
</evidence>
<protein>
    <recommendedName>
        <fullName evidence="9">GntR family transcriptional regulator</fullName>
    </recommendedName>
</protein>
<accession>A0A2T8F504</accession>
<comment type="caution">
    <text evidence="7">The sequence shown here is derived from an EMBL/GenBank/DDBJ whole genome shotgun (WGS) entry which is preliminary data.</text>
</comment>
<dbReference type="SMART" id="SM00895">
    <property type="entry name" value="FCD"/>
    <property type="match status" value="1"/>
</dbReference>
<feature type="compositionally biased region" description="Low complexity" evidence="4">
    <location>
        <begin position="1"/>
        <end position="19"/>
    </location>
</feature>
<keyword evidence="1" id="KW-0805">Transcription regulation</keyword>
<evidence type="ECO:0000256" key="3">
    <source>
        <dbReference type="ARBA" id="ARBA00023163"/>
    </source>
</evidence>
<keyword evidence="8" id="KW-1185">Reference proteome</keyword>
<feature type="domain" description="GntR C-terminal" evidence="6">
    <location>
        <begin position="122"/>
        <end position="244"/>
    </location>
</feature>
<keyword evidence="2" id="KW-0238">DNA-binding</keyword>
<keyword evidence="3" id="KW-0804">Transcription</keyword>
<gene>
    <name evidence="7" type="ORF">DDE18_21240</name>
</gene>
<dbReference type="Pfam" id="PF07729">
    <property type="entry name" value="FCD"/>
    <property type="match status" value="1"/>
</dbReference>
<dbReference type="AlphaFoldDB" id="A0A2T8F504"/>
<dbReference type="SUPFAM" id="SSF48008">
    <property type="entry name" value="GntR ligand-binding domain-like"/>
    <property type="match status" value="1"/>
</dbReference>
<dbReference type="InterPro" id="IPR036390">
    <property type="entry name" value="WH_DNA-bd_sf"/>
</dbReference>
<dbReference type="Gene3D" id="1.20.120.530">
    <property type="entry name" value="GntR ligand-binding domain-like"/>
    <property type="match status" value="1"/>
</dbReference>
<dbReference type="PANTHER" id="PTHR43537">
    <property type="entry name" value="TRANSCRIPTIONAL REGULATOR, GNTR FAMILY"/>
    <property type="match status" value="1"/>
</dbReference>
<dbReference type="InterPro" id="IPR000524">
    <property type="entry name" value="Tscrpt_reg_HTH_GntR"/>
</dbReference>
<dbReference type="SMART" id="SM00345">
    <property type="entry name" value="HTH_GNTR"/>
    <property type="match status" value="1"/>
</dbReference>
<dbReference type="EMBL" id="QDGZ01000013">
    <property type="protein sequence ID" value="PVG80779.1"/>
    <property type="molecule type" value="Genomic_DNA"/>
</dbReference>
<dbReference type="InterPro" id="IPR036388">
    <property type="entry name" value="WH-like_DNA-bd_sf"/>
</dbReference>
<evidence type="ECO:0000256" key="4">
    <source>
        <dbReference type="SAM" id="MobiDB-lite"/>
    </source>
</evidence>
<evidence type="ECO:0000259" key="6">
    <source>
        <dbReference type="SMART" id="SM00895"/>
    </source>
</evidence>
<reference evidence="7 8" key="1">
    <citation type="submission" date="2018-04" db="EMBL/GenBank/DDBJ databases">
        <title>Genome of Nocardioides gansuensis WSJ-1.</title>
        <authorList>
            <person name="Wu S."/>
            <person name="Wang G."/>
        </authorList>
    </citation>
    <scope>NUCLEOTIDE SEQUENCE [LARGE SCALE GENOMIC DNA]</scope>
    <source>
        <strain evidence="7 8">WSJ-1</strain>
    </source>
</reference>
<dbReference type="InterPro" id="IPR008920">
    <property type="entry name" value="TF_FadR/GntR_C"/>
</dbReference>
<dbReference type="OrthoDB" id="4164516at2"/>
<proteinExistence type="predicted"/>
<dbReference type="PANTHER" id="PTHR43537:SF44">
    <property type="entry name" value="GNTR FAMILY REGULATORY PROTEIN"/>
    <property type="match status" value="1"/>
</dbReference>
<evidence type="ECO:0000256" key="2">
    <source>
        <dbReference type="ARBA" id="ARBA00023125"/>
    </source>
</evidence>
<evidence type="ECO:0000256" key="1">
    <source>
        <dbReference type="ARBA" id="ARBA00023015"/>
    </source>
</evidence>
<evidence type="ECO:0000313" key="8">
    <source>
        <dbReference type="Proteomes" id="UP000246018"/>
    </source>
</evidence>
<evidence type="ECO:0000313" key="7">
    <source>
        <dbReference type="EMBL" id="PVG80779.1"/>
    </source>
</evidence>
<dbReference type="GO" id="GO:0003677">
    <property type="term" value="F:DNA binding"/>
    <property type="evidence" value="ECO:0007669"/>
    <property type="project" value="UniProtKB-KW"/>
</dbReference>
<dbReference type="Proteomes" id="UP000246018">
    <property type="component" value="Unassembled WGS sequence"/>
</dbReference>
<organism evidence="7 8">
    <name type="scientific">Nocardioides gansuensis</name>
    <dbReference type="NCBI Taxonomy" id="2138300"/>
    <lineage>
        <taxon>Bacteria</taxon>
        <taxon>Bacillati</taxon>
        <taxon>Actinomycetota</taxon>
        <taxon>Actinomycetes</taxon>
        <taxon>Propionibacteriales</taxon>
        <taxon>Nocardioidaceae</taxon>
        <taxon>Nocardioides</taxon>
    </lineage>
</organism>
<feature type="domain" description="HTH gntR-type" evidence="5">
    <location>
        <begin position="37"/>
        <end position="93"/>
    </location>
</feature>
<dbReference type="InterPro" id="IPR011711">
    <property type="entry name" value="GntR_C"/>
</dbReference>
<dbReference type="Pfam" id="PF00392">
    <property type="entry name" value="GntR"/>
    <property type="match status" value="1"/>
</dbReference>
<sequence length="268" mass="28528">MSGFSLGSPAAAAPGGTAPVRPLPPHPGEVGSMHGRLVEMLGAGIALGHVHGTLDPDRIARHFCVSRSVVREALRTLAAKGMVVARQRTGTRVTDPSQWATLDEQVIRWRAAGAERFTQMQDSLDIRSRLEPLAARRMAERGHPAAIEELVAAARMIELATRTKDGPGMLVADTAFHRALFMGSGNAMLAKLAGTVHACLRVPDFQQFQRFSAGTAQRHHQLAQAVAAGLPDEAERVAADVIAITVELFTDAHRQLCGPSAPTGRPPA</sequence>
<feature type="region of interest" description="Disordered" evidence="4">
    <location>
        <begin position="1"/>
        <end position="31"/>
    </location>
</feature>